<gene>
    <name evidence="2" type="ORF">Enr8_02570</name>
</gene>
<reference evidence="2 3" key="1">
    <citation type="submission" date="2019-02" db="EMBL/GenBank/DDBJ databases">
        <title>Deep-cultivation of Planctomycetes and their phenomic and genomic characterization uncovers novel biology.</title>
        <authorList>
            <person name="Wiegand S."/>
            <person name="Jogler M."/>
            <person name="Boedeker C."/>
            <person name="Pinto D."/>
            <person name="Vollmers J."/>
            <person name="Rivas-Marin E."/>
            <person name="Kohn T."/>
            <person name="Peeters S.H."/>
            <person name="Heuer A."/>
            <person name="Rast P."/>
            <person name="Oberbeckmann S."/>
            <person name="Bunk B."/>
            <person name="Jeske O."/>
            <person name="Meyerdierks A."/>
            <person name="Storesund J.E."/>
            <person name="Kallscheuer N."/>
            <person name="Luecker S."/>
            <person name="Lage O.M."/>
            <person name="Pohl T."/>
            <person name="Merkel B.J."/>
            <person name="Hornburger P."/>
            <person name="Mueller R.-W."/>
            <person name="Bruemmer F."/>
            <person name="Labrenz M."/>
            <person name="Spormann A.M."/>
            <person name="Op Den Camp H."/>
            <person name="Overmann J."/>
            <person name="Amann R."/>
            <person name="Jetten M.S.M."/>
            <person name="Mascher T."/>
            <person name="Medema M.H."/>
            <person name="Devos D.P."/>
            <person name="Kaster A.-K."/>
            <person name="Ovreas L."/>
            <person name="Rohde M."/>
            <person name="Galperin M.Y."/>
            <person name="Jogler C."/>
        </authorList>
    </citation>
    <scope>NUCLEOTIDE SEQUENCE [LARGE SCALE GENOMIC DNA]</scope>
    <source>
        <strain evidence="2 3">Enr8</strain>
    </source>
</reference>
<dbReference type="EMBL" id="SJPF01000001">
    <property type="protein sequence ID" value="TWT38564.1"/>
    <property type="molecule type" value="Genomic_DNA"/>
</dbReference>
<evidence type="ECO:0000313" key="3">
    <source>
        <dbReference type="Proteomes" id="UP000318878"/>
    </source>
</evidence>
<evidence type="ECO:0000313" key="2">
    <source>
        <dbReference type="EMBL" id="TWT38564.1"/>
    </source>
</evidence>
<accession>A0A5C5VIU4</accession>
<protein>
    <submittedName>
        <fullName evidence="2">Uncharacterized protein</fullName>
    </submittedName>
</protein>
<dbReference type="RefSeq" id="WP_146428804.1">
    <property type="nucleotide sequence ID" value="NZ_SJPF01000001.1"/>
</dbReference>
<dbReference type="Proteomes" id="UP000318878">
    <property type="component" value="Unassembled WGS sequence"/>
</dbReference>
<sequence>MRARSLIHSLLLQGLIVLLVIAGVSWYCWQSSEKVPVSPQTTYLIEPLLPNGHVNYALAVLERRKGDATPQNNAAIPFLQATWPCNMPAEQWSTICREMEFDVPTSPGLQMPYEPDQAPPFREWLAEQDEARQADDDSFPTRIRNLLLAAGDAPWTDDQFPPLAAWVEAETPHLDHVQQIEGKTSFYYPMILLVDYPREELTSIRTPANQALRTLSEALSIRAMYRLGKHEPKAAWRDVRLIYALSLLRPQLPSLIELNACYSIRERAIAVTHTLIASGQCDGPLLAEIERHVTATAPFDLVPTAVKEYERLVTLDASIRGATELGGNAVDFPTLDAAMMATRLNENFDRITEILEDPQRMKRRPALKQLEAEFSAATAPRTLVGNLVGAVQLSAAGKRAADSTTFVFLPSVMQVGIVESRTNTSLHLLRVAIQLEQYRDQTGDYPPQLCPAIESQLARDPQTQDALQYRLYPQGYLLYSLFENRTDELKRHLTGDAPAFDPPSERLPNQDVYLATPGPSFKSQLEKELRAMGPRLEEQTAGVRR</sequence>
<keyword evidence="3" id="KW-1185">Reference proteome</keyword>
<feature type="region of interest" description="Disordered" evidence="1">
    <location>
        <begin position="493"/>
        <end position="519"/>
    </location>
</feature>
<evidence type="ECO:0000256" key="1">
    <source>
        <dbReference type="SAM" id="MobiDB-lite"/>
    </source>
</evidence>
<name>A0A5C5VIU4_9BACT</name>
<organism evidence="2 3">
    <name type="scientific">Blastopirellula retiformator</name>
    <dbReference type="NCBI Taxonomy" id="2527970"/>
    <lineage>
        <taxon>Bacteria</taxon>
        <taxon>Pseudomonadati</taxon>
        <taxon>Planctomycetota</taxon>
        <taxon>Planctomycetia</taxon>
        <taxon>Pirellulales</taxon>
        <taxon>Pirellulaceae</taxon>
        <taxon>Blastopirellula</taxon>
    </lineage>
</organism>
<dbReference type="OrthoDB" id="223245at2"/>
<proteinExistence type="predicted"/>
<comment type="caution">
    <text evidence="2">The sequence shown here is derived from an EMBL/GenBank/DDBJ whole genome shotgun (WGS) entry which is preliminary data.</text>
</comment>
<dbReference type="AlphaFoldDB" id="A0A5C5VIU4"/>